<keyword evidence="4 13" id="KW-0812">Transmembrane</keyword>
<dbReference type="FunFam" id="1.20.1510.10:FF:000002">
    <property type="entry name" value="zinc transporter 3 isoform X1"/>
    <property type="match status" value="1"/>
</dbReference>
<accession>A0A9P0AWE7</accession>
<evidence type="ECO:0008006" key="18">
    <source>
        <dbReference type="Google" id="ProtNLM"/>
    </source>
</evidence>
<dbReference type="GO" id="GO:0030658">
    <property type="term" value="C:transport vesicle membrane"/>
    <property type="evidence" value="ECO:0007669"/>
    <property type="project" value="UniProtKB-SubCell"/>
</dbReference>
<keyword evidence="7" id="KW-0864">Zinc transport</keyword>
<evidence type="ECO:0000256" key="7">
    <source>
        <dbReference type="ARBA" id="ARBA00022906"/>
    </source>
</evidence>
<protein>
    <recommendedName>
        <fullName evidence="18">Zinc transporter 2-like</fullName>
    </recommendedName>
</protein>
<evidence type="ECO:0000256" key="3">
    <source>
        <dbReference type="ARBA" id="ARBA00022448"/>
    </source>
</evidence>
<evidence type="ECO:0000256" key="4">
    <source>
        <dbReference type="ARBA" id="ARBA00022692"/>
    </source>
</evidence>
<dbReference type="Gene3D" id="1.20.1510.10">
    <property type="entry name" value="Cation efflux protein transmembrane domain"/>
    <property type="match status" value="1"/>
</dbReference>
<dbReference type="GO" id="GO:0010043">
    <property type="term" value="P:response to zinc ion"/>
    <property type="evidence" value="ECO:0007669"/>
    <property type="project" value="TreeGrafter"/>
</dbReference>
<dbReference type="NCBIfam" id="TIGR01297">
    <property type="entry name" value="CDF"/>
    <property type="match status" value="1"/>
</dbReference>
<dbReference type="OrthoDB" id="9944568at2759"/>
<keyword evidence="9" id="KW-0406">Ion transport</keyword>
<sequence length="413" mass="45475">MIKMEKLCVHGNILSEDFLLDDENSRVCIKCTANDVLWPNMEQDEVNSKTNGYRSEIDCDQRLLNSDEHGDNLEDSPLLINDCYPGPIMEYHCHDIISIRDDRKAWKKILAATFLCFIFMVAEIVGGYLAGSLAVMTDAAHLFSDFVGFNISLLAIWVGKKPATKRMTFGYHRAEVLGAFLSVLIVWMLALFFSFLAIKRLISKESDIDANTMIIVASIGLLINLLMAGVLHGVCHTHSHGLAAHPHSHDRSREQNINVRAATAHVLGDTLQSVGVLVAALIVKFRPGSEAADPVCTLIFSVVVILTTAQVARDSVRYLLEASPVDTGEMYGKLRAISEVRHAHGLHVWSLAPGKDAVAVHLAVDPFCDKDVVLEKASTILKSQISITSCTIQIETYNADIINRCSNCSAINF</sequence>
<dbReference type="InterPro" id="IPR027470">
    <property type="entry name" value="Cation_efflux_CTD"/>
</dbReference>
<dbReference type="InterPro" id="IPR002524">
    <property type="entry name" value="Cation_efflux"/>
</dbReference>
<evidence type="ECO:0000256" key="11">
    <source>
        <dbReference type="ARBA" id="ARBA00023329"/>
    </source>
</evidence>
<evidence type="ECO:0000313" key="16">
    <source>
        <dbReference type="EMBL" id="CAH0550050.1"/>
    </source>
</evidence>
<dbReference type="GO" id="GO:0005385">
    <property type="term" value="F:zinc ion transmembrane transporter activity"/>
    <property type="evidence" value="ECO:0007669"/>
    <property type="project" value="UniProtKB-ARBA"/>
</dbReference>
<comment type="subcellular location">
    <subcellularLocation>
        <location evidence="1">Cytoplasmic vesicle</location>
        <location evidence="1">Secretory vesicle membrane</location>
        <topology evidence="1">Multi-pass membrane protein</topology>
    </subcellularLocation>
</comment>
<evidence type="ECO:0000259" key="14">
    <source>
        <dbReference type="Pfam" id="PF01545"/>
    </source>
</evidence>
<dbReference type="SUPFAM" id="SSF161111">
    <property type="entry name" value="Cation efflux protein transmembrane domain-like"/>
    <property type="match status" value="1"/>
</dbReference>
<feature type="domain" description="Cation efflux protein transmembrane" evidence="14">
    <location>
        <begin position="109"/>
        <end position="320"/>
    </location>
</feature>
<proteinExistence type="inferred from homology"/>
<keyword evidence="10 13" id="KW-0472">Membrane</keyword>
<feature type="transmembrane region" description="Helical" evidence="13">
    <location>
        <begin position="210"/>
        <end position="231"/>
    </location>
</feature>
<feature type="transmembrane region" description="Helical" evidence="13">
    <location>
        <begin position="179"/>
        <end position="198"/>
    </location>
</feature>
<dbReference type="GO" id="GO:0005886">
    <property type="term" value="C:plasma membrane"/>
    <property type="evidence" value="ECO:0007669"/>
    <property type="project" value="TreeGrafter"/>
</dbReference>
<evidence type="ECO:0000259" key="15">
    <source>
        <dbReference type="Pfam" id="PF16916"/>
    </source>
</evidence>
<dbReference type="InterPro" id="IPR027469">
    <property type="entry name" value="Cation_efflux_TMD_sf"/>
</dbReference>
<feature type="domain" description="Cation efflux protein cytoplasmic" evidence="15">
    <location>
        <begin position="326"/>
        <end position="397"/>
    </location>
</feature>
<organism evidence="16 17">
    <name type="scientific">Brassicogethes aeneus</name>
    <name type="common">Rape pollen beetle</name>
    <name type="synonym">Meligethes aeneus</name>
    <dbReference type="NCBI Taxonomy" id="1431903"/>
    <lineage>
        <taxon>Eukaryota</taxon>
        <taxon>Metazoa</taxon>
        <taxon>Ecdysozoa</taxon>
        <taxon>Arthropoda</taxon>
        <taxon>Hexapoda</taxon>
        <taxon>Insecta</taxon>
        <taxon>Pterygota</taxon>
        <taxon>Neoptera</taxon>
        <taxon>Endopterygota</taxon>
        <taxon>Coleoptera</taxon>
        <taxon>Polyphaga</taxon>
        <taxon>Cucujiformia</taxon>
        <taxon>Nitidulidae</taxon>
        <taxon>Meligethinae</taxon>
        <taxon>Brassicogethes</taxon>
    </lineage>
</organism>
<evidence type="ECO:0000256" key="12">
    <source>
        <dbReference type="ARBA" id="ARBA00048349"/>
    </source>
</evidence>
<evidence type="ECO:0000256" key="13">
    <source>
        <dbReference type="SAM" id="Phobius"/>
    </source>
</evidence>
<dbReference type="InterPro" id="IPR050681">
    <property type="entry name" value="CDF/SLC30A"/>
</dbReference>
<dbReference type="AlphaFoldDB" id="A0A9P0AWE7"/>
<dbReference type="GO" id="GO:0046872">
    <property type="term" value="F:metal ion binding"/>
    <property type="evidence" value="ECO:0007669"/>
    <property type="project" value="UniProtKB-KW"/>
</dbReference>
<evidence type="ECO:0000256" key="2">
    <source>
        <dbReference type="ARBA" id="ARBA00008873"/>
    </source>
</evidence>
<dbReference type="PANTHER" id="PTHR11562:SF17">
    <property type="entry name" value="RE54080P-RELATED"/>
    <property type="match status" value="1"/>
</dbReference>
<evidence type="ECO:0000313" key="17">
    <source>
        <dbReference type="Proteomes" id="UP001154078"/>
    </source>
</evidence>
<evidence type="ECO:0000256" key="8">
    <source>
        <dbReference type="ARBA" id="ARBA00022989"/>
    </source>
</evidence>
<dbReference type="InterPro" id="IPR058533">
    <property type="entry name" value="Cation_efflux_TM"/>
</dbReference>
<comment type="similarity">
    <text evidence="2">Belongs to the cation diffusion facilitator (CDF) transporter (TC 2.A.4) family. SLC30A subfamily.</text>
</comment>
<dbReference type="Proteomes" id="UP001154078">
    <property type="component" value="Chromosome 2"/>
</dbReference>
<keyword evidence="11" id="KW-0968">Cytoplasmic vesicle</keyword>
<evidence type="ECO:0000256" key="9">
    <source>
        <dbReference type="ARBA" id="ARBA00023065"/>
    </source>
</evidence>
<feature type="transmembrane region" description="Helical" evidence="13">
    <location>
        <begin position="142"/>
        <end position="159"/>
    </location>
</feature>
<feature type="transmembrane region" description="Helical" evidence="13">
    <location>
        <begin position="109"/>
        <end position="130"/>
    </location>
</feature>
<comment type="catalytic activity">
    <reaction evidence="12">
        <text>Zn(2+)(in) + 2 H(+)(out) = Zn(2+)(out) + 2 H(+)(in)</text>
        <dbReference type="Rhea" id="RHEA:72627"/>
        <dbReference type="ChEBI" id="CHEBI:15378"/>
        <dbReference type="ChEBI" id="CHEBI:29105"/>
    </reaction>
</comment>
<keyword evidence="17" id="KW-1185">Reference proteome</keyword>
<keyword evidence="5" id="KW-0479">Metal-binding</keyword>
<dbReference type="EMBL" id="OV121133">
    <property type="protein sequence ID" value="CAH0550050.1"/>
    <property type="molecule type" value="Genomic_DNA"/>
</dbReference>
<evidence type="ECO:0000256" key="1">
    <source>
        <dbReference type="ARBA" id="ARBA00004638"/>
    </source>
</evidence>
<evidence type="ECO:0000256" key="6">
    <source>
        <dbReference type="ARBA" id="ARBA00022833"/>
    </source>
</evidence>
<evidence type="ECO:0000256" key="10">
    <source>
        <dbReference type="ARBA" id="ARBA00023136"/>
    </source>
</evidence>
<reference evidence="16" key="1">
    <citation type="submission" date="2021-12" db="EMBL/GenBank/DDBJ databases">
        <authorList>
            <person name="King R."/>
        </authorList>
    </citation>
    <scope>NUCLEOTIDE SEQUENCE</scope>
</reference>
<name>A0A9P0AWE7_BRAAE</name>
<dbReference type="SUPFAM" id="SSF160240">
    <property type="entry name" value="Cation efflux protein cytoplasmic domain-like"/>
    <property type="match status" value="1"/>
</dbReference>
<keyword evidence="8 13" id="KW-1133">Transmembrane helix</keyword>
<dbReference type="InterPro" id="IPR036837">
    <property type="entry name" value="Cation_efflux_CTD_sf"/>
</dbReference>
<evidence type="ECO:0000256" key="5">
    <source>
        <dbReference type="ARBA" id="ARBA00022723"/>
    </source>
</evidence>
<keyword evidence="6" id="KW-0862">Zinc</keyword>
<dbReference type="PANTHER" id="PTHR11562">
    <property type="entry name" value="CATION EFFLUX PROTEIN/ ZINC TRANSPORTER"/>
    <property type="match status" value="1"/>
</dbReference>
<keyword evidence="3" id="KW-0813">Transport</keyword>
<gene>
    <name evidence="16" type="ORF">MELIAE_LOCUS2962</name>
</gene>
<dbReference type="Pfam" id="PF16916">
    <property type="entry name" value="ZT_dimer"/>
    <property type="match status" value="1"/>
</dbReference>
<dbReference type="Pfam" id="PF01545">
    <property type="entry name" value="Cation_efflux"/>
    <property type="match status" value="1"/>
</dbReference>